<dbReference type="EMBL" id="MU128911">
    <property type="protein sequence ID" value="KAF9520596.1"/>
    <property type="molecule type" value="Genomic_DNA"/>
</dbReference>
<gene>
    <name evidence="12" type="ORF">BS47DRAFT_1481349</name>
</gene>
<comment type="caution">
    <text evidence="12">The sequence shown here is derived from an EMBL/GenBank/DDBJ whole genome shotgun (WGS) entry which is preliminary data.</text>
</comment>
<dbReference type="AlphaFoldDB" id="A0A9P6DZJ3"/>
<name>A0A9P6DZJ3_9AGAM</name>
<dbReference type="InterPro" id="IPR050164">
    <property type="entry name" value="Peptidase_C19"/>
</dbReference>
<dbReference type="PANTHER" id="PTHR24006:SF644">
    <property type="entry name" value="UBIQUITIN CARBOXYL-TERMINAL HYDROLASE 7"/>
    <property type="match status" value="1"/>
</dbReference>
<evidence type="ECO:0000256" key="1">
    <source>
        <dbReference type="ARBA" id="ARBA00000707"/>
    </source>
</evidence>
<sequence length="1116" mass="128744">MAMTDTQPMEILDDKAQSPSTIMDVDEPVTVHDHEAFATKNMPELGHDVEDFKVFTWRLTKWKSLEKKITGPEFDCGGHRWRILLFPTGNSNAPPNESVSIYLDYADPKTAAEGWHACAQFALVMSNIHDPGTYVVSHAHHRFVAEECDWGFTRFHDLRKLYNAQETQKRPIIEDESADVTVFVRVLKDPTGVLWHNFANYDSKKETGYVGLKNQGATCYMNSLLQSLFCTRYFRRAVYQIPTEDDVPHESVALALQRVFYHLQTSDAPVGTTELTRSFGWKSLDSFMQHDVQEFNRVLQDKLEIKMKGTAAEGAINKLFVGKMKSYIKCVNVEYESARTEEFYDVQLNVKGMKNLQESFRDYIAVETLEGENKYQAEGFGLQDAKKGVIFQSFPPVLHLQLKRFEYDIQRDAMVKINDRHEFPFEIDLAEFLDESADRSQSYLYKLHGVLVHSGDLHGGHYFALIKPDRETRWLKYDDDRVTPVTDKEVLEENYGGEIMNGVLSQVQQRNQARNAVKRFTNAYMLVYIRDSAIDEVLAPFTEMDTPPHLKRRLEEERLAQEAKKRERDEQHLFLTAKVITDETFQQHQGFDLASFDEKNWPPSELPTFRVLKTESYLQFKSRVAQHFHYKETQIRLWVLVNRQNKTVRPDTHIPESEQGLNVELVRNNMAARQSDLRLYLDVIDNPTESVDSARPLDNNSIMIFLKHFSVNEQTLKGVGKVYVQRNSKVGDLVSTINMKMGWASTTPIRLFEEIKPGMIELMKPKMTFAQSEIQDGDIICFQVELPEKESHDLESQGLYSSPVHYYDFLQNRVMIFFKPKFEDLDKEEFELILSKKMNYEMMSQKVADALKHESIKLRFTTSNANGTPKSILKRSLNQTISDIMQPTAYNTSPSTIIFYERLEVSIVELETKRSLKIIWTGIHNKEEVTLPFLLPKTSMVHDLADQIAHQVTLSPHGSGKVRVFEISKDGRRQKEFTGTEMLGNLSDVEMYAEEIPLDELNASEADKIIDVFHFTKEPSRTHGVPFRFVVRPDEKFSDTKKRLQARMGVPDSNMTKYRFALVQMAQFKQPTYIADDDVVYDHKWLPEDVLGLDHIDKTGRAGRTGGNERAIVIKG</sequence>
<evidence type="ECO:0000259" key="11">
    <source>
        <dbReference type="PROSITE" id="PS50235"/>
    </source>
</evidence>
<evidence type="ECO:0000313" key="13">
    <source>
        <dbReference type="Proteomes" id="UP000886523"/>
    </source>
</evidence>
<feature type="domain" description="MATH" evidence="10">
    <location>
        <begin position="52"/>
        <end position="184"/>
    </location>
</feature>
<dbReference type="GO" id="GO:0016579">
    <property type="term" value="P:protein deubiquitination"/>
    <property type="evidence" value="ECO:0007669"/>
    <property type="project" value="InterPro"/>
</dbReference>
<keyword evidence="5" id="KW-0645">Protease</keyword>
<dbReference type="PROSITE" id="PS50235">
    <property type="entry name" value="USP_3"/>
    <property type="match status" value="1"/>
</dbReference>
<dbReference type="SUPFAM" id="SSF54001">
    <property type="entry name" value="Cysteine proteinases"/>
    <property type="match status" value="1"/>
</dbReference>
<dbReference type="PROSITE" id="PS50144">
    <property type="entry name" value="MATH"/>
    <property type="match status" value="1"/>
</dbReference>
<dbReference type="InterPro" id="IPR038765">
    <property type="entry name" value="Papain-like_cys_pep_sf"/>
</dbReference>
<dbReference type="Gene3D" id="3.90.70.10">
    <property type="entry name" value="Cysteine proteinases"/>
    <property type="match status" value="1"/>
</dbReference>
<dbReference type="InterPro" id="IPR008974">
    <property type="entry name" value="TRAF-like"/>
</dbReference>
<dbReference type="GO" id="GO:0004843">
    <property type="term" value="F:cysteine-type deubiquitinase activity"/>
    <property type="evidence" value="ECO:0007669"/>
    <property type="project" value="UniProtKB-EC"/>
</dbReference>
<dbReference type="InterPro" id="IPR029346">
    <property type="entry name" value="USP_C"/>
</dbReference>
<dbReference type="FunFam" id="3.10.20.90:FF:000215">
    <property type="entry name" value="Ubiquitin carboxyl-terminal hydrolase 7, variant"/>
    <property type="match status" value="1"/>
</dbReference>
<evidence type="ECO:0000256" key="3">
    <source>
        <dbReference type="ARBA" id="ARBA00009085"/>
    </source>
</evidence>
<reference evidence="12" key="1">
    <citation type="journal article" date="2020" name="Nat. Commun.">
        <title>Large-scale genome sequencing of mycorrhizal fungi provides insights into the early evolution of symbiotic traits.</title>
        <authorList>
            <person name="Miyauchi S."/>
            <person name="Kiss E."/>
            <person name="Kuo A."/>
            <person name="Drula E."/>
            <person name="Kohler A."/>
            <person name="Sanchez-Garcia M."/>
            <person name="Morin E."/>
            <person name="Andreopoulos B."/>
            <person name="Barry K.W."/>
            <person name="Bonito G."/>
            <person name="Buee M."/>
            <person name="Carver A."/>
            <person name="Chen C."/>
            <person name="Cichocki N."/>
            <person name="Clum A."/>
            <person name="Culley D."/>
            <person name="Crous P.W."/>
            <person name="Fauchery L."/>
            <person name="Girlanda M."/>
            <person name="Hayes R.D."/>
            <person name="Keri Z."/>
            <person name="LaButti K."/>
            <person name="Lipzen A."/>
            <person name="Lombard V."/>
            <person name="Magnuson J."/>
            <person name="Maillard F."/>
            <person name="Murat C."/>
            <person name="Nolan M."/>
            <person name="Ohm R.A."/>
            <person name="Pangilinan J."/>
            <person name="Pereira M.F."/>
            <person name="Perotto S."/>
            <person name="Peter M."/>
            <person name="Pfister S."/>
            <person name="Riley R."/>
            <person name="Sitrit Y."/>
            <person name="Stielow J.B."/>
            <person name="Szollosi G."/>
            <person name="Zifcakova L."/>
            <person name="Stursova M."/>
            <person name="Spatafora J.W."/>
            <person name="Tedersoo L."/>
            <person name="Vaario L.M."/>
            <person name="Yamada A."/>
            <person name="Yan M."/>
            <person name="Wang P."/>
            <person name="Xu J."/>
            <person name="Bruns T."/>
            <person name="Baldrian P."/>
            <person name="Vilgalys R."/>
            <person name="Dunand C."/>
            <person name="Henrissat B."/>
            <person name="Grigoriev I.V."/>
            <person name="Hibbett D."/>
            <person name="Nagy L.G."/>
            <person name="Martin F.M."/>
        </authorList>
    </citation>
    <scope>NUCLEOTIDE SEQUENCE</scope>
    <source>
        <strain evidence="12">UP504</strain>
    </source>
</reference>
<keyword evidence="6" id="KW-0833">Ubl conjugation pathway</keyword>
<dbReference type="OrthoDB" id="289038at2759"/>
<evidence type="ECO:0000256" key="4">
    <source>
        <dbReference type="ARBA" id="ARBA00012759"/>
    </source>
</evidence>
<dbReference type="FunFam" id="3.90.70.10:FF:000005">
    <property type="entry name" value="Ubiquitin carboxyl-terminal hydrolase 7"/>
    <property type="match status" value="1"/>
</dbReference>
<dbReference type="Pfam" id="PF00443">
    <property type="entry name" value="UCH"/>
    <property type="match status" value="1"/>
</dbReference>
<keyword evidence="13" id="KW-1185">Reference proteome</keyword>
<dbReference type="Pfam" id="PF12436">
    <property type="entry name" value="USP7_ICP0_bdg"/>
    <property type="match status" value="1"/>
</dbReference>
<dbReference type="CDD" id="cd02659">
    <property type="entry name" value="peptidase_C19C"/>
    <property type="match status" value="1"/>
</dbReference>
<dbReference type="GO" id="GO:0005829">
    <property type="term" value="C:cytosol"/>
    <property type="evidence" value="ECO:0007669"/>
    <property type="project" value="TreeGrafter"/>
</dbReference>
<evidence type="ECO:0000313" key="12">
    <source>
        <dbReference type="EMBL" id="KAF9520596.1"/>
    </source>
</evidence>
<evidence type="ECO:0000256" key="6">
    <source>
        <dbReference type="ARBA" id="ARBA00022786"/>
    </source>
</evidence>
<dbReference type="EC" id="3.4.19.12" evidence="4"/>
<keyword evidence="9" id="KW-0539">Nucleus</keyword>
<dbReference type="InterPro" id="IPR024729">
    <property type="entry name" value="USP7_ICP0-binding_dom"/>
</dbReference>
<keyword evidence="7" id="KW-0378">Hydrolase</keyword>
<dbReference type="GO" id="GO:0005634">
    <property type="term" value="C:nucleus"/>
    <property type="evidence" value="ECO:0007669"/>
    <property type="project" value="UniProtKB-SubCell"/>
</dbReference>
<dbReference type="PROSITE" id="PS00972">
    <property type="entry name" value="USP_1"/>
    <property type="match status" value="1"/>
</dbReference>
<comment type="subcellular location">
    <subcellularLocation>
        <location evidence="2">Nucleus</location>
    </subcellularLocation>
</comment>
<dbReference type="InterPro" id="IPR018200">
    <property type="entry name" value="USP_CS"/>
</dbReference>
<evidence type="ECO:0000256" key="2">
    <source>
        <dbReference type="ARBA" id="ARBA00004123"/>
    </source>
</evidence>
<dbReference type="PROSITE" id="PS00973">
    <property type="entry name" value="USP_2"/>
    <property type="match status" value="1"/>
</dbReference>
<dbReference type="GO" id="GO:0031647">
    <property type="term" value="P:regulation of protein stability"/>
    <property type="evidence" value="ECO:0007669"/>
    <property type="project" value="TreeGrafter"/>
</dbReference>
<dbReference type="Gene3D" id="2.60.210.10">
    <property type="entry name" value="Apoptosis, Tumor Necrosis Factor Receptor Associated Protein 2, Chain A"/>
    <property type="match status" value="1"/>
</dbReference>
<evidence type="ECO:0000256" key="9">
    <source>
        <dbReference type="ARBA" id="ARBA00023242"/>
    </source>
</evidence>
<dbReference type="GO" id="GO:0006508">
    <property type="term" value="P:proteolysis"/>
    <property type="evidence" value="ECO:0007669"/>
    <property type="project" value="UniProtKB-KW"/>
</dbReference>
<evidence type="ECO:0000256" key="5">
    <source>
        <dbReference type="ARBA" id="ARBA00022670"/>
    </source>
</evidence>
<evidence type="ECO:0000256" key="8">
    <source>
        <dbReference type="ARBA" id="ARBA00022807"/>
    </source>
</evidence>
<dbReference type="Pfam" id="PF14533">
    <property type="entry name" value="USP7_C2"/>
    <property type="match status" value="1"/>
</dbReference>
<protein>
    <recommendedName>
        <fullName evidence="4">ubiquitinyl hydrolase 1</fullName>
        <ecNumber evidence="4">3.4.19.12</ecNumber>
    </recommendedName>
</protein>
<dbReference type="GO" id="GO:0140492">
    <property type="term" value="F:metal-dependent deubiquitinase activity"/>
    <property type="evidence" value="ECO:0007669"/>
    <property type="project" value="UniProtKB-ARBA"/>
</dbReference>
<dbReference type="InterPro" id="IPR001394">
    <property type="entry name" value="Peptidase_C19_UCH"/>
</dbReference>
<proteinExistence type="inferred from homology"/>
<dbReference type="Pfam" id="PF22486">
    <property type="entry name" value="MATH_2"/>
    <property type="match status" value="1"/>
</dbReference>
<evidence type="ECO:0000259" key="10">
    <source>
        <dbReference type="PROSITE" id="PS50144"/>
    </source>
</evidence>
<keyword evidence="8" id="KW-0788">Thiol protease</keyword>
<dbReference type="SUPFAM" id="SSF49599">
    <property type="entry name" value="TRAF domain-like"/>
    <property type="match status" value="1"/>
</dbReference>
<dbReference type="Proteomes" id="UP000886523">
    <property type="component" value="Unassembled WGS sequence"/>
</dbReference>
<dbReference type="FunFam" id="2.60.210.10:FF:000011">
    <property type="entry name" value="Ubiquitin carboxyl-terminal hydrolase 7"/>
    <property type="match status" value="1"/>
</dbReference>
<dbReference type="InterPro" id="IPR028889">
    <property type="entry name" value="USP"/>
</dbReference>
<dbReference type="SMART" id="SM00061">
    <property type="entry name" value="MATH"/>
    <property type="match status" value="1"/>
</dbReference>
<feature type="domain" description="USP" evidence="11">
    <location>
        <begin position="210"/>
        <end position="531"/>
    </location>
</feature>
<comment type="catalytic activity">
    <reaction evidence="1">
        <text>Thiol-dependent hydrolysis of ester, thioester, amide, peptide and isopeptide bonds formed by the C-terminal Gly of ubiquitin (a 76-residue protein attached to proteins as an intracellular targeting signal).</text>
        <dbReference type="EC" id="3.4.19.12"/>
    </reaction>
</comment>
<organism evidence="12 13">
    <name type="scientific">Hydnum rufescens UP504</name>
    <dbReference type="NCBI Taxonomy" id="1448309"/>
    <lineage>
        <taxon>Eukaryota</taxon>
        <taxon>Fungi</taxon>
        <taxon>Dikarya</taxon>
        <taxon>Basidiomycota</taxon>
        <taxon>Agaricomycotina</taxon>
        <taxon>Agaricomycetes</taxon>
        <taxon>Cantharellales</taxon>
        <taxon>Hydnaceae</taxon>
        <taxon>Hydnum</taxon>
    </lineage>
</organism>
<evidence type="ECO:0000256" key="7">
    <source>
        <dbReference type="ARBA" id="ARBA00022801"/>
    </source>
</evidence>
<dbReference type="PANTHER" id="PTHR24006">
    <property type="entry name" value="UBIQUITIN CARBOXYL-TERMINAL HYDROLASE"/>
    <property type="match status" value="1"/>
</dbReference>
<accession>A0A9P6DZJ3</accession>
<dbReference type="Gene3D" id="3.10.20.90">
    <property type="entry name" value="Phosphatidylinositol 3-kinase Catalytic Subunit, Chain A, domain 1"/>
    <property type="match status" value="2"/>
</dbReference>
<dbReference type="InterPro" id="IPR002083">
    <property type="entry name" value="MATH/TRAF_dom"/>
</dbReference>
<comment type="similarity">
    <text evidence="3">Belongs to the peptidase C19 family.</text>
</comment>